<dbReference type="GO" id="GO:0005737">
    <property type="term" value="C:cytoplasm"/>
    <property type="evidence" value="ECO:0007669"/>
    <property type="project" value="TreeGrafter"/>
</dbReference>
<comment type="similarity">
    <text evidence="1">Belongs to the R-transferase family.</text>
</comment>
<feature type="domain" description="N-end rule aminoacyl transferase C-terminal" evidence="6">
    <location>
        <begin position="162"/>
        <end position="297"/>
    </location>
</feature>
<organism evidence="7 8">
    <name type="scientific">Lojkania enalia</name>
    <dbReference type="NCBI Taxonomy" id="147567"/>
    <lineage>
        <taxon>Eukaryota</taxon>
        <taxon>Fungi</taxon>
        <taxon>Dikarya</taxon>
        <taxon>Ascomycota</taxon>
        <taxon>Pezizomycotina</taxon>
        <taxon>Dothideomycetes</taxon>
        <taxon>Pleosporomycetidae</taxon>
        <taxon>Pleosporales</taxon>
        <taxon>Pleosporales incertae sedis</taxon>
        <taxon>Lojkania</taxon>
    </lineage>
</organism>
<protein>
    <recommendedName>
        <fullName evidence="2">arginyltransferase</fullName>
        <ecNumber evidence="2">2.3.2.8</ecNumber>
    </recommendedName>
</protein>
<dbReference type="Proteomes" id="UP000800093">
    <property type="component" value="Unassembled WGS sequence"/>
</dbReference>
<keyword evidence="8" id="KW-1185">Reference proteome</keyword>
<evidence type="ECO:0000256" key="3">
    <source>
        <dbReference type="ARBA" id="ARBA00022679"/>
    </source>
</evidence>
<keyword evidence="3 7" id="KW-0808">Transferase</keyword>
<evidence type="ECO:0000313" key="8">
    <source>
        <dbReference type="Proteomes" id="UP000800093"/>
    </source>
</evidence>
<evidence type="ECO:0000256" key="1">
    <source>
        <dbReference type="ARBA" id="ARBA00009991"/>
    </source>
</evidence>
<dbReference type="InterPro" id="IPR007472">
    <property type="entry name" value="N-end_Aminoacyl_Trfase_C"/>
</dbReference>
<feature type="domain" description="N-end aminoacyl transferase N-terminal" evidence="5">
    <location>
        <begin position="13"/>
        <end position="89"/>
    </location>
</feature>
<dbReference type="OrthoDB" id="74183at2759"/>
<dbReference type="PANTHER" id="PTHR21367">
    <property type="entry name" value="ARGININE-TRNA-PROTEIN TRANSFERASE 1"/>
    <property type="match status" value="1"/>
</dbReference>
<reference evidence="8" key="1">
    <citation type="journal article" date="2020" name="Stud. Mycol.">
        <title>101 Dothideomycetes genomes: A test case for predicting lifestyles and emergence of pathogens.</title>
        <authorList>
            <person name="Haridas S."/>
            <person name="Albert R."/>
            <person name="Binder M."/>
            <person name="Bloem J."/>
            <person name="LaButti K."/>
            <person name="Salamov A."/>
            <person name="Andreopoulos B."/>
            <person name="Baker S."/>
            <person name="Barry K."/>
            <person name="Bills G."/>
            <person name="Bluhm B."/>
            <person name="Cannon C."/>
            <person name="Castanera R."/>
            <person name="Culley D."/>
            <person name="Daum C."/>
            <person name="Ezra D."/>
            <person name="Gonzalez J."/>
            <person name="Henrissat B."/>
            <person name="Kuo A."/>
            <person name="Liang C."/>
            <person name="Lipzen A."/>
            <person name="Lutzoni F."/>
            <person name="Magnuson J."/>
            <person name="Mondo S."/>
            <person name="Nolan M."/>
            <person name="Ohm R."/>
            <person name="Pangilinan J."/>
            <person name="Park H.-J."/>
            <person name="Ramirez L."/>
            <person name="Alfaro M."/>
            <person name="Sun H."/>
            <person name="Tritt A."/>
            <person name="Yoshinaga Y."/>
            <person name="Zwiers L.-H."/>
            <person name="Turgeon B."/>
            <person name="Goodwin S."/>
            <person name="Spatafora J."/>
            <person name="Crous P."/>
            <person name="Grigoriev I."/>
        </authorList>
    </citation>
    <scope>NUCLEOTIDE SEQUENCE [LARGE SCALE GENOMIC DNA]</scope>
    <source>
        <strain evidence="8">CBS 304.66</strain>
    </source>
</reference>
<dbReference type="GO" id="GO:0004057">
    <property type="term" value="F:arginyl-tRNA--protein transferase activity"/>
    <property type="evidence" value="ECO:0007669"/>
    <property type="project" value="UniProtKB-EC"/>
</dbReference>
<sequence length="458" mass="53003">MSFLARLGYSAESCGYCKDASTGRRTPNSRASYYLSSNTLSVDVYQALVDRGWRRSGTVFYKPDVLRHCCPHYTIRLPVAEFKASREHRHAINKWNRYVLGDEYIREATKRYPKSKEEKARLRNSFDLAAAVHESEYANLKRPPEPAHRFEVILEPDDFTQEKYELFKNYQQHVHHEHELEISERGFERFLCGSPLHRTNRTVNGKSQHLGSYHQCYRLDGRLVAMGVLDLLPHCVSGVYFIYHSDFDQWSFGKLSAIRETVLTLEGEYQYYYMGFYIHSCAKMRYKGEYKPSYILDPESYEWNPLDGEVRQLLDVKPYVSLARERRLKQTRSTSDTTPEGMSITESVSEKDDYFDYPISTAAEAAEAVKRGLSLFDLKVPGLMTVDEIEQDIRLDEQPIRLMTRAGLMTFQAQDLKSWGKGNMRKSRTFKGFIAELVACIGPEAAREVVIDYIPIPG</sequence>
<dbReference type="Pfam" id="PF04376">
    <property type="entry name" value="ATE_N"/>
    <property type="match status" value="1"/>
</dbReference>
<proteinExistence type="inferred from homology"/>
<keyword evidence="4" id="KW-0012">Acyltransferase</keyword>
<dbReference type="PANTHER" id="PTHR21367:SF1">
    <property type="entry name" value="ARGINYL-TRNA--PROTEIN TRANSFERASE 1"/>
    <property type="match status" value="1"/>
</dbReference>
<dbReference type="InterPro" id="IPR007471">
    <property type="entry name" value="N-end_Aminoacyl_Trfase_N"/>
</dbReference>
<evidence type="ECO:0000313" key="7">
    <source>
        <dbReference type="EMBL" id="KAF2263244.1"/>
    </source>
</evidence>
<evidence type="ECO:0000259" key="5">
    <source>
        <dbReference type="Pfam" id="PF04376"/>
    </source>
</evidence>
<comment type="caution">
    <text evidence="7">The sequence shown here is derived from an EMBL/GenBank/DDBJ whole genome shotgun (WGS) entry which is preliminary data.</text>
</comment>
<dbReference type="EMBL" id="ML986629">
    <property type="protein sequence ID" value="KAF2263244.1"/>
    <property type="molecule type" value="Genomic_DNA"/>
</dbReference>
<dbReference type="Pfam" id="PF04377">
    <property type="entry name" value="ATE_C"/>
    <property type="match status" value="1"/>
</dbReference>
<dbReference type="EC" id="2.3.2.8" evidence="2"/>
<evidence type="ECO:0000256" key="2">
    <source>
        <dbReference type="ARBA" id="ARBA00012025"/>
    </source>
</evidence>
<accession>A0A9P4K5G6</accession>
<evidence type="ECO:0000256" key="4">
    <source>
        <dbReference type="ARBA" id="ARBA00023315"/>
    </source>
</evidence>
<name>A0A9P4K5G6_9PLEO</name>
<evidence type="ECO:0000259" key="6">
    <source>
        <dbReference type="Pfam" id="PF04377"/>
    </source>
</evidence>
<gene>
    <name evidence="7" type="ORF">CC78DRAFT_604752</name>
</gene>
<dbReference type="InterPro" id="IPR030700">
    <property type="entry name" value="N-end_Aminoacyl_Trfase"/>
</dbReference>
<dbReference type="AlphaFoldDB" id="A0A9P4K5G6"/>